<organism evidence="12 13">
    <name type="scientific">Bacillus chungangensis</name>
    <dbReference type="NCBI Taxonomy" id="587633"/>
    <lineage>
        <taxon>Bacteria</taxon>
        <taxon>Bacillati</taxon>
        <taxon>Bacillota</taxon>
        <taxon>Bacilli</taxon>
        <taxon>Bacillales</taxon>
        <taxon>Bacillaceae</taxon>
        <taxon>Bacillus</taxon>
    </lineage>
</organism>
<reference evidence="12 13" key="1">
    <citation type="submission" date="2023-07" db="EMBL/GenBank/DDBJ databases">
        <title>Genomic Encyclopedia of Type Strains, Phase IV (KMG-IV): sequencing the most valuable type-strain genomes for metagenomic binning, comparative biology and taxonomic classification.</title>
        <authorList>
            <person name="Goeker M."/>
        </authorList>
    </citation>
    <scope>NUCLEOTIDE SEQUENCE [LARGE SCALE GENOMIC DNA]</scope>
    <source>
        <strain evidence="12 13">DSM 23837</strain>
    </source>
</reference>
<dbReference type="SMART" id="SM00862">
    <property type="entry name" value="Trans_reg_C"/>
    <property type="match status" value="1"/>
</dbReference>
<evidence type="ECO:0000256" key="8">
    <source>
        <dbReference type="PROSITE-ProRule" id="PRU00169"/>
    </source>
</evidence>
<feature type="domain" description="Response regulatory" evidence="10">
    <location>
        <begin position="5"/>
        <end position="118"/>
    </location>
</feature>
<accession>A0ABT9WXH0</accession>
<dbReference type="Pfam" id="PF00486">
    <property type="entry name" value="Trans_reg_C"/>
    <property type="match status" value="1"/>
</dbReference>
<dbReference type="PROSITE" id="PS50110">
    <property type="entry name" value="RESPONSE_REGULATORY"/>
    <property type="match status" value="1"/>
</dbReference>
<dbReference type="SMART" id="SM00448">
    <property type="entry name" value="REC"/>
    <property type="match status" value="1"/>
</dbReference>
<gene>
    <name evidence="12" type="ORF">J2S08_003880</name>
</gene>
<keyword evidence="3 8" id="KW-0597">Phosphoprotein</keyword>
<dbReference type="Pfam" id="PF00072">
    <property type="entry name" value="Response_reg"/>
    <property type="match status" value="1"/>
</dbReference>
<evidence type="ECO:0000256" key="6">
    <source>
        <dbReference type="ARBA" id="ARBA00023125"/>
    </source>
</evidence>
<dbReference type="InterPro" id="IPR036388">
    <property type="entry name" value="WH-like_DNA-bd_sf"/>
</dbReference>
<protein>
    <submittedName>
        <fullName evidence="12">DNA-binding response OmpR family regulator</fullName>
    </submittedName>
</protein>
<evidence type="ECO:0000256" key="3">
    <source>
        <dbReference type="ARBA" id="ARBA00022553"/>
    </source>
</evidence>
<evidence type="ECO:0000256" key="5">
    <source>
        <dbReference type="ARBA" id="ARBA00023015"/>
    </source>
</evidence>
<comment type="subcellular location">
    <subcellularLocation>
        <location evidence="1">Cytoplasm</location>
    </subcellularLocation>
</comment>
<dbReference type="PANTHER" id="PTHR48111">
    <property type="entry name" value="REGULATOR OF RPOS"/>
    <property type="match status" value="1"/>
</dbReference>
<feature type="domain" description="OmpR/PhoB-type" evidence="11">
    <location>
        <begin position="133"/>
        <end position="232"/>
    </location>
</feature>
<dbReference type="InterPro" id="IPR011006">
    <property type="entry name" value="CheY-like_superfamily"/>
</dbReference>
<comment type="caution">
    <text evidence="12">The sequence shown here is derived from an EMBL/GenBank/DDBJ whole genome shotgun (WGS) entry which is preliminary data.</text>
</comment>
<dbReference type="Gene3D" id="3.40.50.2300">
    <property type="match status" value="1"/>
</dbReference>
<dbReference type="Proteomes" id="UP001223586">
    <property type="component" value="Unassembled WGS sequence"/>
</dbReference>
<sequence>MKQEMILLVDDDKDIVDFIEVFLSDEGYKVLKAYHGNEALTLLDAHNVDLVILDIMMPQLDGIEVCRRIREKNNIPIMILSAKATEVDKVVGLSTGADDYMVKPFSPLEFTARVKAQLRRYNYLNHHVSVKDEKMISVNGLQIDQTSRNVVLYGKPVKLTKTEYDILLLLAKHPNRVYTLEEIFETVWKEKSFDINNTVMVHIARLRQKIEDDPRNANIVKNVWGVGYKIEI</sequence>
<evidence type="ECO:0000313" key="12">
    <source>
        <dbReference type="EMBL" id="MDQ0177986.1"/>
    </source>
</evidence>
<feature type="modified residue" description="4-aspartylphosphate" evidence="8">
    <location>
        <position position="54"/>
    </location>
</feature>
<evidence type="ECO:0000256" key="9">
    <source>
        <dbReference type="PROSITE-ProRule" id="PRU01091"/>
    </source>
</evidence>
<keyword evidence="13" id="KW-1185">Reference proteome</keyword>
<keyword evidence="7" id="KW-0804">Transcription</keyword>
<keyword evidence="4" id="KW-0902">Two-component regulatory system</keyword>
<keyword evidence="5" id="KW-0805">Transcription regulation</keyword>
<evidence type="ECO:0000259" key="11">
    <source>
        <dbReference type="PROSITE" id="PS51755"/>
    </source>
</evidence>
<evidence type="ECO:0000259" key="10">
    <source>
        <dbReference type="PROSITE" id="PS50110"/>
    </source>
</evidence>
<keyword evidence="2" id="KW-0963">Cytoplasm</keyword>
<evidence type="ECO:0000256" key="4">
    <source>
        <dbReference type="ARBA" id="ARBA00023012"/>
    </source>
</evidence>
<feature type="DNA-binding region" description="OmpR/PhoB-type" evidence="9">
    <location>
        <begin position="133"/>
        <end position="232"/>
    </location>
</feature>
<dbReference type="GO" id="GO:0003677">
    <property type="term" value="F:DNA binding"/>
    <property type="evidence" value="ECO:0007669"/>
    <property type="project" value="UniProtKB-KW"/>
</dbReference>
<dbReference type="Gene3D" id="1.10.10.10">
    <property type="entry name" value="Winged helix-like DNA-binding domain superfamily/Winged helix DNA-binding domain"/>
    <property type="match status" value="1"/>
</dbReference>
<dbReference type="SUPFAM" id="SSF46894">
    <property type="entry name" value="C-terminal effector domain of the bipartite response regulators"/>
    <property type="match status" value="1"/>
</dbReference>
<dbReference type="SUPFAM" id="SSF52172">
    <property type="entry name" value="CheY-like"/>
    <property type="match status" value="1"/>
</dbReference>
<dbReference type="CDD" id="cd17574">
    <property type="entry name" value="REC_OmpR"/>
    <property type="match status" value="1"/>
</dbReference>
<proteinExistence type="predicted"/>
<dbReference type="InterPro" id="IPR016032">
    <property type="entry name" value="Sig_transdc_resp-reg_C-effctor"/>
</dbReference>
<evidence type="ECO:0000313" key="13">
    <source>
        <dbReference type="Proteomes" id="UP001223586"/>
    </source>
</evidence>
<evidence type="ECO:0000256" key="7">
    <source>
        <dbReference type="ARBA" id="ARBA00023163"/>
    </source>
</evidence>
<name>A0ABT9WXH0_9BACI</name>
<evidence type="ECO:0000256" key="1">
    <source>
        <dbReference type="ARBA" id="ARBA00004496"/>
    </source>
</evidence>
<evidence type="ECO:0000256" key="2">
    <source>
        <dbReference type="ARBA" id="ARBA00022490"/>
    </source>
</evidence>
<dbReference type="CDD" id="cd00383">
    <property type="entry name" value="trans_reg_C"/>
    <property type="match status" value="1"/>
</dbReference>
<dbReference type="InterPro" id="IPR001867">
    <property type="entry name" value="OmpR/PhoB-type_DNA-bd"/>
</dbReference>
<dbReference type="PROSITE" id="PS51755">
    <property type="entry name" value="OMPR_PHOB"/>
    <property type="match status" value="1"/>
</dbReference>
<dbReference type="RefSeq" id="WP_307232447.1">
    <property type="nucleotide sequence ID" value="NZ_JAUSTT010000031.1"/>
</dbReference>
<dbReference type="InterPro" id="IPR039420">
    <property type="entry name" value="WalR-like"/>
</dbReference>
<dbReference type="PANTHER" id="PTHR48111:SF2">
    <property type="entry name" value="RESPONSE REGULATOR SAER"/>
    <property type="match status" value="1"/>
</dbReference>
<keyword evidence="6 9" id="KW-0238">DNA-binding</keyword>
<dbReference type="Gene3D" id="6.10.250.690">
    <property type="match status" value="1"/>
</dbReference>
<dbReference type="InterPro" id="IPR001789">
    <property type="entry name" value="Sig_transdc_resp-reg_receiver"/>
</dbReference>
<dbReference type="EMBL" id="JAUSTT010000031">
    <property type="protein sequence ID" value="MDQ0177986.1"/>
    <property type="molecule type" value="Genomic_DNA"/>
</dbReference>